<evidence type="ECO:0000313" key="2">
    <source>
        <dbReference type="Proteomes" id="UP000051236"/>
    </source>
</evidence>
<dbReference type="Proteomes" id="UP000051236">
    <property type="component" value="Unassembled WGS sequence"/>
</dbReference>
<dbReference type="AlphaFoldDB" id="A0A0R1Y2J5"/>
<organism evidence="1 2">
    <name type="scientific">Agrilactobacillus composti DSM 18527 = JCM 14202</name>
    <dbReference type="NCBI Taxonomy" id="1423734"/>
    <lineage>
        <taxon>Bacteria</taxon>
        <taxon>Bacillati</taxon>
        <taxon>Bacillota</taxon>
        <taxon>Bacilli</taxon>
        <taxon>Lactobacillales</taxon>
        <taxon>Lactobacillaceae</taxon>
        <taxon>Agrilactobacillus</taxon>
    </lineage>
</organism>
<sequence length="99" mass="11426">MFDSSEADYKDFKAILIKLQNHTITEIPRIHNKIDNAVLDELGIKKETYTNYRAQALDYLDEIKNHDQALAALAKHFANRDAGRPREYKKTGPKPGRKK</sequence>
<proteinExistence type="predicted"/>
<keyword evidence="2" id="KW-1185">Reference proteome</keyword>
<evidence type="ECO:0000313" key="1">
    <source>
        <dbReference type="EMBL" id="KRM36466.1"/>
    </source>
</evidence>
<name>A0A0R1Y2J5_9LACO</name>
<accession>A0A0R1Y2J5</accession>
<dbReference type="EMBL" id="AZGA01000003">
    <property type="protein sequence ID" value="KRM36466.1"/>
    <property type="molecule type" value="Genomic_DNA"/>
</dbReference>
<dbReference type="PATRIC" id="fig|1423734.3.peg.2766"/>
<gene>
    <name evidence="1" type="ORF">FC83_GL002721</name>
</gene>
<protein>
    <submittedName>
        <fullName evidence="1">Uncharacterized protein</fullName>
    </submittedName>
</protein>
<comment type="caution">
    <text evidence="1">The sequence shown here is derived from an EMBL/GenBank/DDBJ whole genome shotgun (WGS) entry which is preliminary data.</text>
</comment>
<reference evidence="1 2" key="1">
    <citation type="journal article" date="2015" name="Genome Announc.">
        <title>Expanding the biotechnology potential of lactobacilli through comparative genomics of 213 strains and associated genera.</title>
        <authorList>
            <person name="Sun Z."/>
            <person name="Harris H.M."/>
            <person name="McCann A."/>
            <person name="Guo C."/>
            <person name="Argimon S."/>
            <person name="Zhang W."/>
            <person name="Yang X."/>
            <person name="Jeffery I.B."/>
            <person name="Cooney J.C."/>
            <person name="Kagawa T.F."/>
            <person name="Liu W."/>
            <person name="Song Y."/>
            <person name="Salvetti E."/>
            <person name="Wrobel A."/>
            <person name="Rasinkangas P."/>
            <person name="Parkhill J."/>
            <person name="Rea M.C."/>
            <person name="O'Sullivan O."/>
            <person name="Ritari J."/>
            <person name="Douillard F.P."/>
            <person name="Paul Ross R."/>
            <person name="Yang R."/>
            <person name="Briner A.E."/>
            <person name="Felis G.E."/>
            <person name="de Vos W.M."/>
            <person name="Barrangou R."/>
            <person name="Klaenhammer T.R."/>
            <person name="Caufield P.W."/>
            <person name="Cui Y."/>
            <person name="Zhang H."/>
            <person name="O'Toole P.W."/>
        </authorList>
    </citation>
    <scope>NUCLEOTIDE SEQUENCE [LARGE SCALE GENOMIC DNA]</scope>
    <source>
        <strain evidence="1 2">DSM 18527</strain>
    </source>
</reference>